<dbReference type="Proteomes" id="UP000027982">
    <property type="component" value="Chromosome"/>
</dbReference>
<dbReference type="HOGENOM" id="CLU_2395379_0_0_0"/>
<accession>A0A068NT36</accession>
<name>A0A068NT36_FIMGI</name>
<dbReference type="PROSITE" id="PS51257">
    <property type="entry name" value="PROKAR_LIPOPROTEIN"/>
    <property type="match status" value="1"/>
</dbReference>
<feature type="compositionally biased region" description="Polar residues" evidence="1">
    <location>
        <begin position="59"/>
        <end position="68"/>
    </location>
</feature>
<evidence type="ECO:0000313" key="4">
    <source>
        <dbReference type="Proteomes" id="UP000027982"/>
    </source>
</evidence>
<dbReference type="RefSeq" id="WP_025225512.1">
    <property type="nucleotide sequence ID" value="NZ_CP007139.1"/>
</dbReference>
<reference evidence="3 4" key="1">
    <citation type="journal article" date="2014" name="PLoS ONE">
        <title>The first complete genome sequence of the class fimbriimonadia in the phylum armatimonadetes.</title>
        <authorList>
            <person name="Hu Z.Y."/>
            <person name="Wang Y.Z."/>
            <person name="Im W.T."/>
            <person name="Wang S.Y."/>
            <person name="Zhao G.P."/>
            <person name="Zheng H.J."/>
            <person name="Quan Z.X."/>
        </authorList>
    </citation>
    <scope>NUCLEOTIDE SEQUENCE [LARGE SCALE GENOMIC DNA]</scope>
    <source>
        <strain evidence="3">Gsoil 348</strain>
    </source>
</reference>
<dbReference type="EMBL" id="CP007139">
    <property type="protein sequence ID" value="AIE85935.1"/>
    <property type="molecule type" value="Genomic_DNA"/>
</dbReference>
<keyword evidence="2" id="KW-0732">Signal</keyword>
<evidence type="ECO:0000256" key="2">
    <source>
        <dbReference type="SAM" id="SignalP"/>
    </source>
</evidence>
<sequence length="93" mass="9390">MKPISRLALPALALATLTGCSAGQEPGSSPAGSLTPGQEASAKTLGIATPDSVRKDSGSYATQTNSAQAEVDAQQKRVEAENAAVKELSGKLH</sequence>
<feature type="chain" id="PRO_5001651943" description="Lipoprotein" evidence="2">
    <location>
        <begin position="23"/>
        <end position="93"/>
    </location>
</feature>
<gene>
    <name evidence="3" type="ORF">OP10G_2567</name>
</gene>
<organism evidence="3 4">
    <name type="scientific">Fimbriimonas ginsengisoli Gsoil 348</name>
    <dbReference type="NCBI Taxonomy" id="661478"/>
    <lineage>
        <taxon>Bacteria</taxon>
        <taxon>Bacillati</taxon>
        <taxon>Armatimonadota</taxon>
        <taxon>Fimbriimonadia</taxon>
        <taxon>Fimbriimonadales</taxon>
        <taxon>Fimbriimonadaceae</taxon>
        <taxon>Fimbriimonas</taxon>
    </lineage>
</organism>
<feature type="region of interest" description="Disordered" evidence="1">
    <location>
        <begin position="20"/>
        <end position="77"/>
    </location>
</feature>
<proteinExistence type="predicted"/>
<keyword evidence="4" id="KW-1185">Reference proteome</keyword>
<evidence type="ECO:0000313" key="3">
    <source>
        <dbReference type="EMBL" id="AIE85935.1"/>
    </source>
</evidence>
<evidence type="ECO:0008006" key="5">
    <source>
        <dbReference type="Google" id="ProtNLM"/>
    </source>
</evidence>
<evidence type="ECO:0000256" key="1">
    <source>
        <dbReference type="SAM" id="MobiDB-lite"/>
    </source>
</evidence>
<dbReference type="STRING" id="661478.OP10G_2567"/>
<dbReference type="KEGG" id="fgi:OP10G_2567"/>
<feature type="signal peptide" evidence="2">
    <location>
        <begin position="1"/>
        <end position="22"/>
    </location>
</feature>
<protein>
    <recommendedName>
        <fullName evidence="5">Lipoprotein</fullName>
    </recommendedName>
</protein>
<dbReference type="AlphaFoldDB" id="A0A068NT36"/>
<feature type="compositionally biased region" description="Polar residues" evidence="1">
    <location>
        <begin position="26"/>
        <end position="38"/>
    </location>
</feature>